<keyword evidence="8" id="KW-1185">Reference proteome</keyword>
<evidence type="ECO:0000313" key="7">
    <source>
        <dbReference type="EMBL" id="MBB5830455.1"/>
    </source>
</evidence>
<reference evidence="7 8" key="1">
    <citation type="submission" date="2020-08" db="EMBL/GenBank/DDBJ databases">
        <title>Sequencing the genomes of 1000 actinobacteria strains.</title>
        <authorList>
            <person name="Klenk H.-P."/>
        </authorList>
    </citation>
    <scope>NUCLEOTIDE SEQUENCE [LARGE SCALE GENOMIC DNA]</scope>
    <source>
        <strain evidence="7 8">DSM 28796</strain>
    </source>
</reference>
<evidence type="ECO:0000256" key="4">
    <source>
        <dbReference type="ARBA" id="ARBA00023136"/>
    </source>
</evidence>
<dbReference type="InterPro" id="IPR010432">
    <property type="entry name" value="RDD"/>
</dbReference>
<feature type="transmembrane region" description="Helical" evidence="5">
    <location>
        <begin position="128"/>
        <end position="148"/>
    </location>
</feature>
<comment type="subcellular location">
    <subcellularLocation>
        <location evidence="1">Membrane</location>
        <topology evidence="1">Multi-pass membrane protein</topology>
    </subcellularLocation>
</comment>
<feature type="transmembrane region" description="Helical" evidence="5">
    <location>
        <begin position="16"/>
        <end position="38"/>
    </location>
</feature>
<evidence type="ECO:0000256" key="1">
    <source>
        <dbReference type="ARBA" id="ARBA00004141"/>
    </source>
</evidence>
<accession>A0A841AAR0</accession>
<feature type="domain" description="RDD" evidence="6">
    <location>
        <begin position="5"/>
        <end position="160"/>
    </location>
</feature>
<sequence>MDPLASRRVRAHLTDCVGYLGLAAATAPVGVLLVSTTSLGESRLFAQLVSAVPPVAATLLAARAESGPHRATWGKRRQGLEVAGAGGAALPFSRALGRNTVKILVPWQLGHLTAIGAVGGGFEEGDALTYGSAVAVYATLGVVAATVLRRPGRGVHDRLVGGRVLLPAAPRG</sequence>
<evidence type="ECO:0000256" key="2">
    <source>
        <dbReference type="ARBA" id="ARBA00022692"/>
    </source>
</evidence>
<dbReference type="EMBL" id="JACHLZ010000001">
    <property type="protein sequence ID" value="MBB5830455.1"/>
    <property type="molecule type" value="Genomic_DNA"/>
</dbReference>
<comment type="caution">
    <text evidence="7">The sequence shown here is derived from an EMBL/GenBank/DDBJ whole genome shotgun (WGS) entry which is preliminary data.</text>
</comment>
<gene>
    <name evidence="7" type="ORF">HNR70_000268</name>
</gene>
<keyword evidence="2 5" id="KW-0812">Transmembrane</keyword>
<organism evidence="7 8">
    <name type="scientific">Brachybacterium aquaticum</name>
    <dbReference type="NCBI Taxonomy" id="1432564"/>
    <lineage>
        <taxon>Bacteria</taxon>
        <taxon>Bacillati</taxon>
        <taxon>Actinomycetota</taxon>
        <taxon>Actinomycetes</taxon>
        <taxon>Micrococcales</taxon>
        <taxon>Dermabacteraceae</taxon>
        <taxon>Brachybacterium</taxon>
    </lineage>
</organism>
<evidence type="ECO:0000313" key="8">
    <source>
        <dbReference type="Proteomes" id="UP000588158"/>
    </source>
</evidence>
<name>A0A841AAR0_9MICO</name>
<proteinExistence type="predicted"/>
<protein>
    <submittedName>
        <fullName evidence="7">Putative RDD family membrane protein YckC</fullName>
    </submittedName>
</protein>
<dbReference type="RefSeq" id="WP_184324074.1">
    <property type="nucleotide sequence ID" value="NZ_JACHLZ010000001.1"/>
</dbReference>
<evidence type="ECO:0000256" key="3">
    <source>
        <dbReference type="ARBA" id="ARBA00022989"/>
    </source>
</evidence>
<keyword evidence="4 5" id="KW-0472">Membrane</keyword>
<evidence type="ECO:0000259" key="6">
    <source>
        <dbReference type="Pfam" id="PF06271"/>
    </source>
</evidence>
<dbReference type="Proteomes" id="UP000588158">
    <property type="component" value="Unassembled WGS sequence"/>
</dbReference>
<keyword evidence="3 5" id="KW-1133">Transmembrane helix</keyword>
<dbReference type="AlphaFoldDB" id="A0A841AAR0"/>
<dbReference type="Pfam" id="PF06271">
    <property type="entry name" value="RDD"/>
    <property type="match status" value="1"/>
</dbReference>
<evidence type="ECO:0000256" key="5">
    <source>
        <dbReference type="SAM" id="Phobius"/>
    </source>
</evidence>